<organism evidence="2 3">
    <name type="scientific">Aminipila luticellarii</name>
    <dbReference type="NCBI Taxonomy" id="2507160"/>
    <lineage>
        <taxon>Bacteria</taxon>
        <taxon>Bacillati</taxon>
        <taxon>Bacillota</taxon>
        <taxon>Clostridia</taxon>
        <taxon>Peptostreptococcales</taxon>
        <taxon>Anaerovoracaceae</taxon>
        <taxon>Aminipila</taxon>
    </lineage>
</organism>
<name>A0A410PWN6_9FIRM</name>
<reference evidence="2 3" key="1">
    <citation type="submission" date="2019-01" db="EMBL/GenBank/DDBJ databases">
        <title>Draft genomes of a novel of Aminipila strains.</title>
        <authorList>
            <person name="Ma S."/>
        </authorList>
    </citation>
    <scope>NUCLEOTIDE SEQUENCE [LARGE SCALE GENOMIC DNA]</scope>
    <source>
        <strain evidence="3">JN-39</strain>
    </source>
</reference>
<dbReference type="InterPro" id="IPR041664">
    <property type="entry name" value="AAA_16"/>
</dbReference>
<dbReference type="EMBL" id="CP035281">
    <property type="protein sequence ID" value="QAT43286.1"/>
    <property type="molecule type" value="Genomic_DNA"/>
</dbReference>
<dbReference type="SUPFAM" id="SSF52540">
    <property type="entry name" value="P-loop containing nucleoside triphosphate hydrolases"/>
    <property type="match status" value="1"/>
</dbReference>
<dbReference type="PANTHER" id="PTHR34301:SF8">
    <property type="entry name" value="ATPASE DOMAIN-CONTAINING PROTEIN"/>
    <property type="match status" value="1"/>
</dbReference>
<dbReference type="KEGG" id="amij:EQM06_08675"/>
<keyword evidence="2" id="KW-0547">Nucleotide-binding</keyword>
<keyword evidence="2" id="KW-0067">ATP-binding</keyword>
<proteinExistence type="predicted"/>
<dbReference type="AlphaFoldDB" id="A0A410PWN6"/>
<dbReference type="InterPro" id="IPR027417">
    <property type="entry name" value="P-loop_NTPase"/>
</dbReference>
<dbReference type="Pfam" id="PF13191">
    <property type="entry name" value="AAA_16"/>
    <property type="match status" value="1"/>
</dbReference>
<evidence type="ECO:0000259" key="1">
    <source>
        <dbReference type="Pfam" id="PF13191"/>
    </source>
</evidence>
<dbReference type="Proteomes" id="UP000287601">
    <property type="component" value="Chromosome"/>
</dbReference>
<protein>
    <submittedName>
        <fullName evidence="2">ATP-binding protein</fullName>
    </submittedName>
</protein>
<gene>
    <name evidence="2" type="ORF">EQM06_08675</name>
</gene>
<keyword evidence="3" id="KW-1185">Reference proteome</keyword>
<evidence type="ECO:0000313" key="3">
    <source>
        <dbReference type="Proteomes" id="UP000287601"/>
    </source>
</evidence>
<evidence type="ECO:0000313" key="2">
    <source>
        <dbReference type="EMBL" id="QAT43286.1"/>
    </source>
</evidence>
<dbReference type="PANTHER" id="PTHR34301">
    <property type="entry name" value="DNA-BINDING PROTEIN-RELATED"/>
    <property type="match status" value="1"/>
</dbReference>
<feature type="domain" description="Orc1-like AAA ATPase" evidence="1">
    <location>
        <begin position="17"/>
        <end position="204"/>
    </location>
</feature>
<dbReference type="RefSeq" id="WP_128745961.1">
    <property type="nucleotide sequence ID" value="NZ_CP035281.1"/>
</dbReference>
<dbReference type="OrthoDB" id="1550566at2"/>
<dbReference type="Gene3D" id="3.40.50.300">
    <property type="entry name" value="P-loop containing nucleotide triphosphate hydrolases"/>
    <property type="match status" value="1"/>
</dbReference>
<dbReference type="GO" id="GO:0005524">
    <property type="term" value="F:ATP binding"/>
    <property type="evidence" value="ECO:0007669"/>
    <property type="project" value="UniProtKB-KW"/>
</dbReference>
<accession>A0A410PWN6</accession>
<sequence>MYLNPYTPGAGLVPGYLAGRESTLNEAKEILAYLSKGKPTRSVIYYGLRGVGKTVLLNRIEYYADENDDILYEHIEVSENGSFKSAISLHCQKLIRQMSSVASAKELAKKALSVLKAFSITYSNDGTDITLSLHDDIEAAVGISDTGNFQNDLTELFISMGMLASKNERAICLFLDEIQYMKDDEFEALIGAIHRVNQKAFPVMLFGAGLPKVTKLAGDIKSYAERLFQFVEIGSLGREAARAALIEPAKEEGVSFESKAVAEILKQTEGYPYFIQEYGKQVWEYIENGVITLASVKAAQTDFIFSLDKSFFKVRFDRATPREKEFMVAMVRCDDLPCTIAQIAKIMDTSTAKIGPIRGQLIHKGFIYSTGHAEVDFTVPQFDQYLKRINEI</sequence>